<dbReference type="AlphaFoldDB" id="A0A951UMJ0"/>
<sequence length="121" mass="13607">MSLTSSDRNTIRFLIESQLQAFQHNDAEASFSLASPSIQEQFGTPEVFLAMVKTAYPSVYRPRSVVFEDMTMVQGLPAQKVMLMSAEGELVRAVYLMQQQRDQTWRIHGCFLIPVGGKTMG</sequence>
<dbReference type="InterPro" id="IPR032347">
    <property type="entry name" value="DUF4864"/>
</dbReference>
<protein>
    <submittedName>
        <fullName evidence="1">DUF4864 domain-containing protein</fullName>
    </submittedName>
</protein>
<comment type="caution">
    <text evidence="1">The sequence shown here is derived from an EMBL/GenBank/DDBJ whole genome shotgun (WGS) entry which is preliminary data.</text>
</comment>
<reference evidence="1" key="2">
    <citation type="journal article" date="2022" name="Microbiol. Resour. Announc.">
        <title>Metagenome Sequencing to Explore Phylogenomics of Terrestrial Cyanobacteria.</title>
        <authorList>
            <person name="Ward R.D."/>
            <person name="Stajich J.E."/>
            <person name="Johansen J.R."/>
            <person name="Huntemann M."/>
            <person name="Clum A."/>
            <person name="Foster B."/>
            <person name="Foster B."/>
            <person name="Roux S."/>
            <person name="Palaniappan K."/>
            <person name="Varghese N."/>
            <person name="Mukherjee S."/>
            <person name="Reddy T.B.K."/>
            <person name="Daum C."/>
            <person name="Copeland A."/>
            <person name="Chen I.A."/>
            <person name="Ivanova N.N."/>
            <person name="Kyrpides N.C."/>
            <person name="Shapiro N."/>
            <person name="Eloe-Fadrosh E.A."/>
            <person name="Pietrasiak N."/>
        </authorList>
    </citation>
    <scope>NUCLEOTIDE SEQUENCE</scope>
    <source>
        <strain evidence="1">UHER 2000/2452</strain>
    </source>
</reference>
<name>A0A951UMJ0_9CYAN</name>
<dbReference type="EMBL" id="JAHHHD010000012">
    <property type="protein sequence ID" value="MBW4659540.1"/>
    <property type="molecule type" value="Genomic_DNA"/>
</dbReference>
<dbReference type="Proteomes" id="UP000757435">
    <property type="component" value="Unassembled WGS sequence"/>
</dbReference>
<dbReference type="Pfam" id="PF16156">
    <property type="entry name" value="DUF4864"/>
    <property type="match status" value="1"/>
</dbReference>
<reference evidence="1" key="1">
    <citation type="submission" date="2021-05" db="EMBL/GenBank/DDBJ databases">
        <authorList>
            <person name="Pietrasiak N."/>
            <person name="Ward R."/>
            <person name="Stajich J.E."/>
            <person name="Kurbessoian T."/>
        </authorList>
    </citation>
    <scope>NUCLEOTIDE SEQUENCE</scope>
    <source>
        <strain evidence="1">UHER 2000/2452</strain>
    </source>
</reference>
<evidence type="ECO:0000313" key="2">
    <source>
        <dbReference type="Proteomes" id="UP000757435"/>
    </source>
</evidence>
<gene>
    <name evidence="1" type="ORF">KME15_12765</name>
</gene>
<proteinExistence type="predicted"/>
<accession>A0A951UMJ0</accession>
<evidence type="ECO:0000313" key="1">
    <source>
        <dbReference type="EMBL" id="MBW4659540.1"/>
    </source>
</evidence>
<organism evidence="1 2">
    <name type="scientific">Drouetiella hepatica Uher 2000/2452</name>
    <dbReference type="NCBI Taxonomy" id="904376"/>
    <lineage>
        <taxon>Bacteria</taxon>
        <taxon>Bacillati</taxon>
        <taxon>Cyanobacteriota</taxon>
        <taxon>Cyanophyceae</taxon>
        <taxon>Oculatellales</taxon>
        <taxon>Oculatellaceae</taxon>
        <taxon>Drouetiella</taxon>
    </lineage>
</organism>